<dbReference type="GO" id="GO:0031297">
    <property type="term" value="P:replication fork processing"/>
    <property type="evidence" value="ECO:0000318"/>
    <property type="project" value="GO_Central"/>
</dbReference>
<dbReference type="OrthoDB" id="4068315at2759"/>
<dbReference type="KEGG" id="ago:AGOS_AFR496W"/>
<dbReference type="InParanoid" id="Q752S7"/>
<feature type="region of interest" description="Disordered" evidence="1">
    <location>
        <begin position="74"/>
        <end position="138"/>
    </location>
</feature>
<evidence type="ECO:0000256" key="1">
    <source>
        <dbReference type="SAM" id="MobiDB-lite"/>
    </source>
</evidence>
<dbReference type="PANTHER" id="PTHR28122:SF1">
    <property type="entry name" value="E3 UBIQUITIN-PROTEIN LIGASE SUBSTRATE RECEPTOR MMS22"/>
    <property type="match status" value="1"/>
</dbReference>
<dbReference type="eggNOG" id="ENOG502R0S3">
    <property type="taxonomic scope" value="Eukaryota"/>
</dbReference>
<feature type="region of interest" description="Disordered" evidence="1">
    <location>
        <begin position="159"/>
        <end position="208"/>
    </location>
</feature>
<name>Q752S7_EREGS</name>
<dbReference type="HOGENOM" id="CLU_251473_0_0_1"/>
<dbReference type="Proteomes" id="UP000000591">
    <property type="component" value="Chromosome VI"/>
</dbReference>
<feature type="compositionally biased region" description="Low complexity" evidence="1">
    <location>
        <begin position="308"/>
        <end position="327"/>
    </location>
</feature>
<dbReference type="GO" id="GO:0000724">
    <property type="term" value="P:double-strand break repair via homologous recombination"/>
    <property type="evidence" value="ECO:0000318"/>
    <property type="project" value="GO_Central"/>
</dbReference>
<organism evidence="2 3">
    <name type="scientific">Eremothecium gossypii (strain ATCC 10895 / CBS 109.51 / FGSC 9923 / NRRL Y-1056)</name>
    <name type="common">Yeast</name>
    <name type="synonym">Ashbya gossypii</name>
    <dbReference type="NCBI Taxonomy" id="284811"/>
    <lineage>
        <taxon>Eukaryota</taxon>
        <taxon>Fungi</taxon>
        <taxon>Dikarya</taxon>
        <taxon>Ascomycota</taxon>
        <taxon>Saccharomycotina</taxon>
        <taxon>Saccharomycetes</taxon>
        <taxon>Saccharomycetales</taxon>
        <taxon>Saccharomycetaceae</taxon>
        <taxon>Eremothecium</taxon>
    </lineage>
</organism>
<gene>
    <name evidence="2" type="ORF">AGOS_AFR496W</name>
</gene>
<dbReference type="GO" id="GO:0005634">
    <property type="term" value="C:nucleus"/>
    <property type="evidence" value="ECO:0000318"/>
    <property type="project" value="GO_Central"/>
</dbReference>
<reference evidence="3" key="2">
    <citation type="journal article" date="2013" name="G3 (Bethesda)">
        <title>Genomes of Ashbya fungi isolated from insects reveal four mating-type loci, numerous translocations, lack of transposons, and distinct gene duplications.</title>
        <authorList>
            <person name="Dietrich F.S."/>
            <person name="Voegeli S."/>
            <person name="Kuo S."/>
            <person name="Philippsen P."/>
        </authorList>
    </citation>
    <scope>GENOME REANNOTATION</scope>
    <source>
        <strain evidence="3">ATCC 10895 / CBS 109.51 / FGSC 9923 / NRRL Y-1056</strain>
    </source>
</reference>
<dbReference type="STRING" id="284811.Q752S7"/>
<dbReference type="InterPro" id="IPR019021">
    <property type="entry name" value="Mms22"/>
</dbReference>
<evidence type="ECO:0000313" key="2">
    <source>
        <dbReference type="EMBL" id="AAS53867.1"/>
    </source>
</evidence>
<sequence length="1311" mass="147906">MDGDDSIAESVGDADEVVLWRPELVRFDRTGEEAMRPQTKVDLGGRRQLRKRTAVQERPYSVDRLRHRAQMAWLGGAGAEGGSSRGRRAGGRAEPAGGGAESEEEGAEGAASQSSSEEEGVGGGASETESSPEKIVFRGRVVDVRRGYRGVLPKVAWVRSLQREAAPRPRPRTPPRGRGVAVRRLARTARAAAESDEEGSDGGSAPYVPFAPPAAAEAKRAAALRAYFDGKYGQSESSSDEGLSSEAEEIAQSSASGDSVVEDDRKAVDGMLMRVQRGLALARASARGPGAKRVIKAVRKRSVRRGRAATVHRAPAARGAATAAPVAERGKAHEAVSKHTPRMHVLPDPDAVVLYERPALFVPVLEGLSDAYAMPNKTRRRRHSNAGEQYEAAAARPDLLWGQPVFEAVMQGASFSPPTFVEVRVSDRCYSVSTLAGDLKRALEGVFQHIVDLGATPEELITISRQLSEFLCFLDRVEVYAVVRDFLQNFRAKVGQLLDRAKPIHFYQIAVCQFWVLEMSKYSSVTAATRLEMENGILDEILVFFSLLSQSYWSLSKVDLHLLSESYKVLSCIVSHLGRLPALWQRLASQSFDPHVAEILVEYFPSRTATWSIVKADNTFASAEKWFMFINRCMASPRDWVVDETLLLQLYDYFKTRKFMDFEEESQEKEYPIVCIRALEERKTLFNAFLQMLHSADLSPVTIERMTPLGNLKTLSSAALLANRLNLLMVLASKAKRSYEKRFEELLGPFFEHRSSHLSPSFLSIMLNGQYAMVRISLQKKVELKGKSVLLLWNLIKDQTSNRTLLEWEIFLNNLNNLSVEQHELPIDMLKNMAPIMHNMLTTGSQFKLLHRLVRLYIKSLSCLSPEWIQNHLFRLLATPARKDETLLDSYCLVIKHLAEHNVITWWSVINYNMFEAEDSIMLLYYTKICKYSDAIFFEEAKKFLYGKSLDFLLKGTSVKLQYLLISLSQRDPIFQIDFGGQVELSQLQTVKKVIRAFGKASYADLIVEFTRKIRDAYLSFPCKRDFYYHTLNFLNNNYVDVVKNTHEFTYLKSEFSISDEETEKSAFREHLSSLPDDNSRCAFIEQKLMQGLAHGTCLEGFITKLKSSLEVSVFDNAEKSFVDMIRCHPLQPPVHILHIHSVYVLLKVLNEYLDIRCGLVTPDSFYELMSLFLHVTHTKTISVREDNKPNFELLMEVEILKFQRTMVALSQGFSEGRDLEDAYIHFITGKSGAHIEFNTISCIDTILSDVNRQLVNEVNRIMTFVESMPNIRIPHDLTNYGTRINILTERNKLIESSLGIDGHAFPVQTQ</sequence>
<dbReference type="OMA" id="IHFYQIA"/>
<dbReference type="GO" id="GO:0035361">
    <property type="term" value="C:Cul8-RING ubiquitin ligase complex"/>
    <property type="evidence" value="ECO:0000318"/>
    <property type="project" value="GO_Central"/>
</dbReference>
<proteinExistence type="predicted"/>
<dbReference type="PANTHER" id="PTHR28122">
    <property type="entry name" value="E3 UBIQUITIN-PROTEIN LIGASE SUBSTRATE RECEPTOR MMS22"/>
    <property type="match status" value="1"/>
</dbReference>
<feature type="region of interest" description="Disordered" evidence="1">
    <location>
        <begin position="234"/>
        <end position="263"/>
    </location>
</feature>
<feature type="compositionally biased region" description="Low complexity" evidence="1">
    <location>
        <begin position="235"/>
        <end position="256"/>
    </location>
</feature>
<feature type="compositionally biased region" description="Low complexity" evidence="1">
    <location>
        <begin position="176"/>
        <end position="192"/>
    </location>
</feature>
<dbReference type="PIRSF" id="PIRSF007808">
    <property type="entry name" value="MMS22"/>
    <property type="match status" value="1"/>
</dbReference>
<dbReference type="Pfam" id="PF09462">
    <property type="entry name" value="Mus7"/>
    <property type="match status" value="1"/>
</dbReference>
<evidence type="ECO:0000313" key="3">
    <source>
        <dbReference type="Proteomes" id="UP000000591"/>
    </source>
</evidence>
<feature type="region of interest" description="Disordered" evidence="1">
    <location>
        <begin position="31"/>
        <end position="62"/>
    </location>
</feature>
<dbReference type="GeneID" id="4622322"/>
<dbReference type="EMBL" id="AE016819">
    <property type="protein sequence ID" value="AAS53867.1"/>
    <property type="molecule type" value="Genomic_DNA"/>
</dbReference>
<dbReference type="FunCoup" id="Q752S7">
    <property type="interactions" value="564"/>
</dbReference>
<keyword evidence="3" id="KW-1185">Reference proteome</keyword>
<dbReference type="InterPro" id="IPR013220">
    <property type="entry name" value="Mms22_budding_yeast"/>
</dbReference>
<reference evidence="2 3" key="1">
    <citation type="journal article" date="2004" name="Science">
        <title>The Ashbya gossypii genome as a tool for mapping the ancient Saccharomyces cerevisiae genome.</title>
        <authorList>
            <person name="Dietrich F.S."/>
            <person name="Voegeli S."/>
            <person name="Brachat S."/>
            <person name="Lerch A."/>
            <person name="Gates K."/>
            <person name="Steiner S."/>
            <person name="Mohr C."/>
            <person name="Pohlmann R."/>
            <person name="Luedi P."/>
            <person name="Choi S."/>
            <person name="Wing R.A."/>
            <person name="Flavier A."/>
            <person name="Gaffney T.D."/>
            <person name="Philippsen P."/>
        </authorList>
    </citation>
    <scope>NUCLEOTIDE SEQUENCE [LARGE SCALE GENOMIC DNA]</scope>
    <source>
        <strain evidence="3">ATCC 10895 / CBS 109.51 / FGSC 9923 / NRRL Y-1056</strain>
    </source>
</reference>
<dbReference type="RefSeq" id="NP_986043.1">
    <property type="nucleotide sequence ID" value="NM_212179.2"/>
</dbReference>
<feature type="compositionally biased region" description="Gly residues" evidence="1">
    <location>
        <begin position="75"/>
        <end position="84"/>
    </location>
</feature>
<feature type="region of interest" description="Disordered" evidence="1">
    <location>
        <begin position="304"/>
        <end position="329"/>
    </location>
</feature>
<protein>
    <submittedName>
        <fullName evidence="2">AFR496Wp</fullName>
    </submittedName>
</protein>
<accession>Q752S7</accession>